<dbReference type="InterPro" id="IPR020354">
    <property type="entry name" value="Competence_nuclease_inhibitor"/>
</dbReference>
<name>A0ABQ6QM71_9BACT</name>
<accession>A0ABQ6QM71</accession>
<comment type="caution">
    <text evidence="1">The sequence shown here is derived from an EMBL/GenBank/DDBJ whole genome shotgun (WGS) entry which is preliminary data.</text>
</comment>
<organism evidence="1 2">
    <name type="scientific">Corallococcus caeni</name>
    <dbReference type="NCBI Taxonomy" id="3082388"/>
    <lineage>
        <taxon>Bacteria</taxon>
        <taxon>Pseudomonadati</taxon>
        <taxon>Myxococcota</taxon>
        <taxon>Myxococcia</taxon>
        <taxon>Myxococcales</taxon>
        <taxon>Cystobacterineae</taxon>
        <taxon>Myxococcaceae</taxon>
        <taxon>Corallococcus</taxon>
    </lineage>
</organism>
<evidence type="ECO:0000313" key="2">
    <source>
        <dbReference type="Proteomes" id="UP001342631"/>
    </source>
</evidence>
<dbReference type="EMBL" id="BTTX01000001">
    <property type="protein sequence ID" value="GMU05104.1"/>
    <property type="molecule type" value="Genomic_DNA"/>
</dbReference>
<dbReference type="Pfam" id="PF11033">
    <property type="entry name" value="ComJ"/>
    <property type="match status" value="1"/>
</dbReference>
<keyword evidence="2" id="KW-1185">Reference proteome</keyword>
<evidence type="ECO:0000313" key="1">
    <source>
        <dbReference type="EMBL" id="GMU05104.1"/>
    </source>
</evidence>
<dbReference type="RefSeq" id="WP_338275469.1">
    <property type="nucleotide sequence ID" value="NZ_BTTX01000001.1"/>
</dbReference>
<sequence>MKRFVVAVVQKLVTVSSRGLPEPGHNRFTSQATGQGFSWRRGNVSLEVLEDAGDVPFEVAMADTVQVSPRAFRAMVVPFEVAEGGIEFCDMYYASVHPFELPAGHYALLFEMEFRERTADLDSSEDKPVRCRVTFVPSQDVAPAILKQDAALRPPERLVLDGQPA</sequence>
<dbReference type="Proteomes" id="UP001342631">
    <property type="component" value="Unassembled WGS sequence"/>
</dbReference>
<protein>
    <submittedName>
        <fullName evidence="1">Competence protein ComJ</fullName>
    </submittedName>
</protein>
<dbReference type="InterPro" id="IPR038691">
    <property type="entry name" value="ComJ_sf"/>
</dbReference>
<proteinExistence type="predicted"/>
<gene>
    <name evidence="1" type="primary">comJ</name>
    <name evidence="1" type="ORF">ASNO1_13560</name>
</gene>
<reference evidence="1 2" key="1">
    <citation type="journal article" date="2024" name="Arch. Microbiol.">
        <title>Corallococcus caeni sp. nov., a novel myxobacterium isolated from activated sludge.</title>
        <authorList>
            <person name="Tomita S."/>
            <person name="Nakai R."/>
            <person name="Kuroda K."/>
            <person name="Kurashita H."/>
            <person name="Hatamoto M."/>
            <person name="Yamaguchi T."/>
            <person name="Narihiro T."/>
        </authorList>
    </citation>
    <scope>NUCLEOTIDE SEQUENCE [LARGE SCALE GENOMIC DNA]</scope>
    <source>
        <strain evidence="1 2">NO1</strain>
    </source>
</reference>
<dbReference type="Gene3D" id="2.60.34.30">
    <property type="entry name" value="Competence, DNA-entry nuclease inhibitor, ComJ"/>
    <property type="match status" value="1"/>
</dbReference>